<dbReference type="Gene3D" id="3.30.1330.40">
    <property type="entry name" value="RutC-like"/>
    <property type="match status" value="1"/>
</dbReference>
<sequence>MQHYHTENPYEKLFGYSRAVRKGNLIFVSGTTSIDPKTGTVLHPSSAELQAVTAFHESLRAVEALGGKKTDVVRVRMYVRNGEDTEGVGKAFRERIGSEDGGPAATMIVGVGFVDEKILVEVEVDAVVD</sequence>
<dbReference type="STRING" id="1314777.A0A164Y181"/>
<accession>A0A164Y181</accession>
<dbReference type="PANTHER" id="PTHR43857:SF1">
    <property type="entry name" value="YJGH FAMILY PROTEIN"/>
    <property type="match status" value="1"/>
</dbReference>
<dbReference type="Proteomes" id="UP000076722">
    <property type="component" value="Unassembled WGS sequence"/>
</dbReference>
<dbReference type="InterPro" id="IPR006175">
    <property type="entry name" value="YjgF/YER057c/UK114"/>
</dbReference>
<keyword evidence="2" id="KW-1185">Reference proteome</keyword>
<evidence type="ECO:0000313" key="2">
    <source>
        <dbReference type="Proteomes" id="UP000076722"/>
    </source>
</evidence>
<evidence type="ECO:0000313" key="1">
    <source>
        <dbReference type="EMBL" id="KZS96483.1"/>
    </source>
</evidence>
<dbReference type="AlphaFoldDB" id="A0A164Y181"/>
<dbReference type="InterPro" id="IPR035959">
    <property type="entry name" value="RutC-like_sf"/>
</dbReference>
<dbReference type="PANTHER" id="PTHR43857">
    <property type="entry name" value="BLR7761 PROTEIN"/>
    <property type="match status" value="1"/>
</dbReference>
<organism evidence="1 2">
    <name type="scientific">Sistotremastrum niveocremeum HHB9708</name>
    <dbReference type="NCBI Taxonomy" id="1314777"/>
    <lineage>
        <taxon>Eukaryota</taxon>
        <taxon>Fungi</taxon>
        <taxon>Dikarya</taxon>
        <taxon>Basidiomycota</taxon>
        <taxon>Agaricomycotina</taxon>
        <taxon>Agaricomycetes</taxon>
        <taxon>Sistotremastrales</taxon>
        <taxon>Sistotremastraceae</taxon>
        <taxon>Sertulicium</taxon>
        <taxon>Sertulicium niveocremeum</taxon>
    </lineage>
</organism>
<reference evidence="1 2" key="1">
    <citation type="journal article" date="2016" name="Mol. Biol. Evol.">
        <title>Comparative Genomics of Early-Diverging Mushroom-Forming Fungi Provides Insights into the Origins of Lignocellulose Decay Capabilities.</title>
        <authorList>
            <person name="Nagy L.G."/>
            <person name="Riley R."/>
            <person name="Tritt A."/>
            <person name="Adam C."/>
            <person name="Daum C."/>
            <person name="Floudas D."/>
            <person name="Sun H."/>
            <person name="Yadav J.S."/>
            <person name="Pangilinan J."/>
            <person name="Larsson K.H."/>
            <person name="Matsuura K."/>
            <person name="Barry K."/>
            <person name="Labutti K."/>
            <person name="Kuo R."/>
            <person name="Ohm R.A."/>
            <person name="Bhattacharya S.S."/>
            <person name="Shirouzu T."/>
            <person name="Yoshinaga Y."/>
            <person name="Martin F.M."/>
            <person name="Grigoriev I.V."/>
            <person name="Hibbett D.S."/>
        </authorList>
    </citation>
    <scope>NUCLEOTIDE SEQUENCE [LARGE SCALE GENOMIC DNA]</scope>
    <source>
        <strain evidence="1 2">HHB9708</strain>
    </source>
</reference>
<gene>
    <name evidence="1" type="ORF">SISNIDRAFT_451242</name>
</gene>
<dbReference type="Pfam" id="PF01042">
    <property type="entry name" value="Ribonuc_L-PSP"/>
    <property type="match status" value="1"/>
</dbReference>
<dbReference type="SUPFAM" id="SSF55298">
    <property type="entry name" value="YjgF-like"/>
    <property type="match status" value="1"/>
</dbReference>
<dbReference type="OrthoDB" id="686384at2759"/>
<name>A0A164Y181_9AGAM</name>
<dbReference type="EMBL" id="KV419399">
    <property type="protein sequence ID" value="KZS96483.1"/>
    <property type="molecule type" value="Genomic_DNA"/>
</dbReference>
<protein>
    <submittedName>
        <fullName evidence="1">YjgF-like protein</fullName>
    </submittedName>
</protein>
<proteinExistence type="predicted"/>